<comment type="caution">
    <text evidence="11">The sequence shown here is derived from an EMBL/GenBank/DDBJ whole genome shotgun (WGS) entry which is preliminary data.</text>
</comment>
<evidence type="ECO:0000259" key="8">
    <source>
        <dbReference type="Pfam" id="PF00394"/>
    </source>
</evidence>
<evidence type="ECO:0000313" key="12">
    <source>
        <dbReference type="Proteomes" id="UP000467700"/>
    </source>
</evidence>
<evidence type="ECO:0000256" key="5">
    <source>
        <dbReference type="ARBA" id="ARBA00023157"/>
    </source>
</evidence>
<evidence type="ECO:0000256" key="2">
    <source>
        <dbReference type="ARBA" id="ARBA00022723"/>
    </source>
</evidence>
<dbReference type="Gene3D" id="2.60.40.420">
    <property type="entry name" value="Cupredoxins - blue copper proteins"/>
    <property type="match status" value="3"/>
</dbReference>
<feature type="chain" id="PRO_5035751542" description="Laccase" evidence="7">
    <location>
        <begin position="20"/>
        <end position="532"/>
    </location>
</feature>
<dbReference type="GO" id="GO:0016491">
    <property type="term" value="F:oxidoreductase activity"/>
    <property type="evidence" value="ECO:0007669"/>
    <property type="project" value="UniProtKB-KW"/>
</dbReference>
<dbReference type="SUPFAM" id="SSF49503">
    <property type="entry name" value="Cupredoxins"/>
    <property type="match status" value="3"/>
</dbReference>
<evidence type="ECO:0000256" key="3">
    <source>
        <dbReference type="ARBA" id="ARBA00023002"/>
    </source>
</evidence>
<dbReference type="EMBL" id="CACVBS010000084">
    <property type="protein sequence ID" value="CAA7270047.1"/>
    <property type="molecule type" value="Genomic_DNA"/>
</dbReference>
<dbReference type="OrthoDB" id="2121828at2759"/>
<protein>
    <recommendedName>
        <fullName evidence="13">Laccase</fullName>
    </recommendedName>
</protein>
<keyword evidence="7" id="KW-0732">Signal</keyword>
<dbReference type="InterPro" id="IPR001117">
    <property type="entry name" value="Cu-oxidase_2nd"/>
</dbReference>
<dbReference type="PROSITE" id="PS00079">
    <property type="entry name" value="MULTICOPPER_OXIDASE1"/>
    <property type="match status" value="2"/>
</dbReference>
<proteinExistence type="inferred from homology"/>
<dbReference type="InterPro" id="IPR002355">
    <property type="entry name" value="Cu_oxidase_Cu_BS"/>
</dbReference>
<organism evidence="11 12">
    <name type="scientific">Cyclocybe aegerita</name>
    <name type="common">Black poplar mushroom</name>
    <name type="synonym">Agrocybe aegerita</name>
    <dbReference type="NCBI Taxonomy" id="1973307"/>
    <lineage>
        <taxon>Eukaryota</taxon>
        <taxon>Fungi</taxon>
        <taxon>Dikarya</taxon>
        <taxon>Basidiomycota</taxon>
        <taxon>Agaricomycotina</taxon>
        <taxon>Agaricomycetes</taxon>
        <taxon>Agaricomycetidae</taxon>
        <taxon>Agaricales</taxon>
        <taxon>Agaricineae</taxon>
        <taxon>Bolbitiaceae</taxon>
        <taxon>Cyclocybe</taxon>
    </lineage>
</organism>
<sequence length="532" mass="56674">MHSSFLNFVILSVIAGAYAAIGPTAELYIGNADVSPDGFTRAGVLAGSDASSLAFPGPVITGNKGDTFSINVVDALSDTTMLTSTSIHWHGFVQNGSSWADGPVGVTQCPISPGNSFLYEFSSGDQAGTFWYHSHDSTQYCDGLRGVMVVYDPEDPYLSSYDVDDESTIITLSDWYHTVAPSAGLVPTPDATLINGLGRTAGGDTVDLAVITVTSGTRYRFRLVSMSCDPNFTFSIDGHTMTVIEVDGVNTEPLEVDNIQIFAGQRYSFILTADQDVSNYWIRSEPNVGTTGFDGGINSAILRYDGADETDPETTSSTSNALAEYNLVPLSGAAAPGTAEAGGADVLLNLDIAFDATNLVFTVNDATFTSPTVPVLLQIMSGALTAAELLPSGSVYTLPANSVVELSIPGGSVGSPHPMHLHGHTFDVVRSAGSETYNYANPIKRDVVNIGEEGDNVTIRFTTDNAGPWILHCHIDWHLEIGLSVVFAEDAETVASSTVPVAWDSLCPTYNEAFNVTTDSDSRRRRRRHVKF</sequence>
<evidence type="ECO:0000313" key="11">
    <source>
        <dbReference type="EMBL" id="CAA7270047.1"/>
    </source>
</evidence>
<dbReference type="InterPro" id="IPR011706">
    <property type="entry name" value="Cu-oxidase_C"/>
</dbReference>
<dbReference type="InterPro" id="IPR011707">
    <property type="entry name" value="Cu-oxidase-like_N"/>
</dbReference>
<dbReference type="InterPro" id="IPR008972">
    <property type="entry name" value="Cupredoxin"/>
</dbReference>
<accession>A0A8S0WSP7</accession>
<dbReference type="GO" id="GO:0005507">
    <property type="term" value="F:copper ion binding"/>
    <property type="evidence" value="ECO:0007669"/>
    <property type="project" value="InterPro"/>
</dbReference>
<dbReference type="PROSITE" id="PS00080">
    <property type="entry name" value="MULTICOPPER_OXIDASE2"/>
    <property type="match status" value="1"/>
</dbReference>
<evidence type="ECO:0000256" key="6">
    <source>
        <dbReference type="ARBA" id="ARBA00023180"/>
    </source>
</evidence>
<dbReference type="PANTHER" id="PTHR11709:SF511">
    <property type="entry name" value="LACCASE"/>
    <property type="match status" value="1"/>
</dbReference>
<feature type="signal peptide" evidence="7">
    <location>
        <begin position="1"/>
        <end position="19"/>
    </location>
</feature>
<dbReference type="FunFam" id="2.60.40.420:FF:000045">
    <property type="entry name" value="Laccase 2"/>
    <property type="match status" value="1"/>
</dbReference>
<dbReference type="InterPro" id="IPR045087">
    <property type="entry name" value="Cu-oxidase_fam"/>
</dbReference>
<dbReference type="Pfam" id="PF07731">
    <property type="entry name" value="Cu-oxidase_2"/>
    <property type="match status" value="1"/>
</dbReference>
<feature type="domain" description="Plastocyanin-like" evidence="8">
    <location>
        <begin position="166"/>
        <end position="307"/>
    </location>
</feature>
<dbReference type="Proteomes" id="UP000467700">
    <property type="component" value="Unassembled WGS sequence"/>
</dbReference>
<gene>
    <name evidence="11" type="ORF">AAE3_LOCUS12255</name>
</gene>
<evidence type="ECO:0000256" key="7">
    <source>
        <dbReference type="SAM" id="SignalP"/>
    </source>
</evidence>
<dbReference type="CDD" id="cd13903">
    <property type="entry name" value="CuRO_3_Tv-LCC_like"/>
    <property type="match status" value="1"/>
</dbReference>
<evidence type="ECO:0000256" key="4">
    <source>
        <dbReference type="ARBA" id="ARBA00023008"/>
    </source>
</evidence>
<reference evidence="11 12" key="1">
    <citation type="submission" date="2020-01" db="EMBL/GenBank/DDBJ databases">
        <authorList>
            <person name="Gupta K D."/>
        </authorList>
    </citation>
    <scope>NUCLEOTIDE SEQUENCE [LARGE SCALE GENOMIC DNA]</scope>
</reference>
<keyword evidence="5" id="KW-1015">Disulfide bond</keyword>
<keyword evidence="3" id="KW-0560">Oxidoreductase</keyword>
<dbReference type="AlphaFoldDB" id="A0A8S0WSP7"/>
<keyword evidence="12" id="KW-1185">Reference proteome</keyword>
<evidence type="ECO:0000259" key="10">
    <source>
        <dbReference type="Pfam" id="PF07732"/>
    </source>
</evidence>
<dbReference type="InterPro" id="IPR033138">
    <property type="entry name" value="Cu_oxidase_CS"/>
</dbReference>
<evidence type="ECO:0008006" key="13">
    <source>
        <dbReference type="Google" id="ProtNLM"/>
    </source>
</evidence>
<evidence type="ECO:0000259" key="9">
    <source>
        <dbReference type="Pfam" id="PF07731"/>
    </source>
</evidence>
<feature type="domain" description="Plastocyanin-like" evidence="9">
    <location>
        <begin position="369"/>
        <end position="491"/>
    </location>
</feature>
<evidence type="ECO:0000256" key="1">
    <source>
        <dbReference type="ARBA" id="ARBA00010609"/>
    </source>
</evidence>
<dbReference type="Pfam" id="PF00394">
    <property type="entry name" value="Cu-oxidase"/>
    <property type="match status" value="1"/>
</dbReference>
<dbReference type="PANTHER" id="PTHR11709">
    <property type="entry name" value="MULTI-COPPER OXIDASE"/>
    <property type="match status" value="1"/>
</dbReference>
<keyword evidence="2" id="KW-0479">Metal-binding</keyword>
<feature type="domain" description="Plastocyanin-like" evidence="10">
    <location>
        <begin position="54"/>
        <end position="154"/>
    </location>
</feature>
<comment type="similarity">
    <text evidence="1">Belongs to the multicopper oxidase family.</text>
</comment>
<keyword evidence="4" id="KW-0186">Copper</keyword>
<keyword evidence="6" id="KW-0325">Glycoprotein</keyword>
<dbReference type="Pfam" id="PF07732">
    <property type="entry name" value="Cu-oxidase_3"/>
    <property type="match status" value="1"/>
</dbReference>
<name>A0A8S0WSP7_CYCAE</name>